<proteinExistence type="predicted"/>
<dbReference type="EMBL" id="MN740245">
    <property type="protein sequence ID" value="QHT95668.1"/>
    <property type="molecule type" value="Genomic_DNA"/>
</dbReference>
<dbReference type="AlphaFoldDB" id="A0A6C0IR32"/>
<name>A0A6C0IR32_9ZZZZ</name>
<organism evidence="1">
    <name type="scientific">viral metagenome</name>
    <dbReference type="NCBI Taxonomy" id="1070528"/>
    <lineage>
        <taxon>unclassified sequences</taxon>
        <taxon>metagenomes</taxon>
        <taxon>organismal metagenomes</taxon>
    </lineage>
</organism>
<reference evidence="1" key="1">
    <citation type="journal article" date="2020" name="Nature">
        <title>Giant virus diversity and host interactions through global metagenomics.</title>
        <authorList>
            <person name="Schulz F."/>
            <person name="Roux S."/>
            <person name="Paez-Espino D."/>
            <person name="Jungbluth S."/>
            <person name="Walsh D.A."/>
            <person name="Denef V.J."/>
            <person name="McMahon K.D."/>
            <person name="Konstantinidis K.T."/>
            <person name="Eloe-Fadrosh E.A."/>
            <person name="Kyrpides N.C."/>
            <person name="Woyke T."/>
        </authorList>
    </citation>
    <scope>NUCLEOTIDE SEQUENCE</scope>
    <source>
        <strain evidence="1">GVMAG-M-3300024301-20</strain>
    </source>
</reference>
<protein>
    <submittedName>
        <fullName evidence="1">Uncharacterized protein</fullName>
    </submittedName>
</protein>
<sequence length="332" mass="39449">MSNSTSHCILQIIKKLSFRCFDYTREMEYYNFVIEKLQSKNHKTRSIQKQINEYKTICNKRSYDCLRCITEFMFIINEYNDIYYGNKTLISYFEHKIAEFNKGLTTNKSLTYPHTDDEKCVVRAFKSELLRCNMLQNDIPLVSITNICKVFDPNLLVENVGMDYDVQNIRQICQALHPDIVPSPAEINILHVISNYLLNHQELNLYKKFILRCSKKFLFHLMKNTDYSTSSKFTATKHILASLYVNDDIDSINYLYAYVREPIVESWYKQYCPQCIYYEEEDGYYMASSVYDANKYIEALEMDKKNACDENEITLINNRIEHFKKHIKKHAK</sequence>
<accession>A0A6C0IR32</accession>
<evidence type="ECO:0000313" key="1">
    <source>
        <dbReference type="EMBL" id="QHT95668.1"/>
    </source>
</evidence>